<gene>
    <name evidence="2" type="ORF">ABNN70_07155</name>
</gene>
<keyword evidence="1" id="KW-0812">Transmembrane</keyword>
<feature type="transmembrane region" description="Helical" evidence="1">
    <location>
        <begin position="12"/>
        <end position="30"/>
    </location>
</feature>
<dbReference type="AlphaFoldDB" id="A0AAU8IIX6"/>
<sequence>MISHSVARLRQYLWLALSVPILFGLIGWFVPTGGAPASYKAAVTLILGSHHNRVLNEQEPVTVLLTNAPFYQEQMPDLWEKEQNGLLSRLHVATLSAGRMQLTYTGTSAAEAANTANRIAEAFIRLDQKEYNKKTAVIDQSIQAVSRTDNVAATAVDRERFLYKLKTDRLALRPAELLEPAAAASGSIGSPFTPKKRAVLGVMIGLTLVILWAVFPEFVRERKS</sequence>
<keyword evidence="2" id="KW-0378">Hydrolase</keyword>
<keyword evidence="1" id="KW-0472">Membrane</keyword>
<name>A0AAU8IIX6_9BACL</name>
<dbReference type="EMBL" id="CP159510">
    <property type="protein sequence ID" value="XCJ18209.1"/>
    <property type="molecule type" value="Genomic_DNA"/>
</dbReference>
<reference evidence="2" key="1">
    <citation type="submission" date="2024-06" db="EMBL/GenBank/DDBJ databases">
        <authorList>
            <person name="Fan A."/>
            <person name="Zhang F.Y."/>
            <person name="Zhang L."/>
        </authorList>
    </citation>
    <scope>NUCLEOTIDE SEQUENCE</scope>
    <source>
        <strain evidence="2">Y61</strain>
    </source>
</reference>
<proteinExistence type="predicted"/>
<evidence type="ECO:0000256" key="1">
    <source>
        <dbReference type="SAM" id="Phobius"/>
    </source>
</evidence>
<protein>
    <submittedName>
        <fullName evidence="2">Hydrolase</fullName>
    </submittedName>
</protein>
<dbReference type="RefSeq" id="WP_353949278.1">
    <property type="nucleotide sequence ID" value="NZ_CP159510.1"/>
</dbReference>
<organism evidence="2">
    <name type="scientific">Sporolactobacillus sp. Y61</name>
    <dbReference type="NCBI Taxonomy" id="3160863"/>
    <lineage>
        <taxon>Bacteria</taxon>
        <taxon>Bacillati</taxon>
        <taxon>Bacillota</taxon>
        <taxon>Bacilli</taxon>
        <taxon>Bacillales</taxon>
        <taxon>Sporolactobacillaceae</taxon>
        <taxon>Sporolactobacillus</taxon>
    </lineage>
</organism>
<evidence type="ECO:0000313" key="2">
    <source>
        <dbReference type="EMBL" id="XCJ18209.1"/>
    </source>
</evidence>
<accession>A0AAU8IIX6</accession>
<keyword evidence="1" id="KW-1133">Transmembrane helix</keyword>
<feature type="transmembrane region" description="Helical" evidence="1">
    <location>
        <begin position="198"/>
        <end position="219"/>
    </location>
</feature>
<dbReference type="GO" id="GO:0016787">
    <property type="term" value="F:hydrolase activity"/>
    <property type="evidence" value="ECO:0007669"/>
    <property type="project" value="UniProtKB-KW"/>
</dbReference>